<comment type="subcellular location">
    <subcellularLocation>
        <location evidence="1">Cell envelope</location>
    </subcellularLocation>
</comment>
<dbReference type="InterPro" id="IPR029046">
    <property type="entry name" value="LolA/LolB/LppX"/>
</dbReference>
<dbReference type="PROSITE" id="PS51257">
    <property type="entry name" value="PROKAR_LIPOPROTEIN"/>
    <property type="match status" value="1"/>
</dbReference>
<dbReference type="Gene3D" id="2.50.20.20">
    <property type="match status" value="1"/>
</dbReference>
<dbReference type="RefSeq" id="WP_106181690.1">
    <property type="nucleotide sequence ID" value="NZ_PVNH01000012.1"/>
</dbReference>
<evidence type="ECO:0000256" key="3">
    <source>
        <dbReference type="ARBA" id="ARBA00022475"/>
    </source>
</evidence>
<dbReference type="SUPFAM" id="SSF89392">
    <property type="entry name" value="Prokaryotic lipoproteins and lipoprotein localization factors"/>
    <property type="match status" value="1"/>
</dbReference>
<dbReference type="AlphaFoldDB" id="A0A2T0LMQ3"/>
<evidence type="ECO:0000256" key="2">
    <source>
        <dbReference type="ARBA" id="ARBA00009194"/>
    </source>
</evidence>
<keyword evidence="6" id="KW-1185">Reference proteome</keyword>
<dbReference type="InterPro" id="IPR009830">
    <property type="entry name" value="LppX/LprAFG"/>
</dbReference>
<dbReference type="Pfam" id="PF07161">
    <property type="entry name" value="LppX_LprAFG"/>
    <property type="match status" value="1"/>
</dbReference>
<gene>
    <name evidence="5" type="ORF">B0I33_112237</name>
</gene>
<dbReference type="GO" id="GO:0030313">
    <property type="term" value="C:cell envelope"/>
    <property type="evidence" value="ECO:0007669"/>
    <property type="project" value="UniProtKB-SubCell"/>
</dbReference>
<feature type="signal peptide" evidence="4">
    <location>
        <begin position="1"/>
        <end position="20"/>
    </location>
</feature>
<keyword evidence="3" id="KW-0472">Membrane</keyword>
<dbReference type="EMBL" id="PVNH01000012">
    <property type="protein sequence ID" value="PRX44359.1"/>
    <property type="molecule type" value="Genomic_DNA"/>
</dbReference>
<evidence type="ECO:0000256" key="1">
    <source>
        <dbReference type="ARBA" id="ARBA00004196"/>
    </source>
</evidence>
<name>A0A2T0LMQ3_9PSEU</name>
<reference evidence="5 6" key="1">
    <citation type="submission" date="2018-03" db="EMBL/GenBank/DDBJ databases">
        <title>Genomic Encyclopedia of Type Strains, Phase III (KMG-III): the genomes of soil and plant-associated and newly described type strains.</title>
        <authorList>
            <person name="Whitman W."/>
        </authorList>
    </citation>
    <scope>NUCLEOTIDE SEQUENCE [LARGE SCALE GENOMIC DNA]</scope>
    <source>
        <strain evidence="5 6">CGMCC 4.7125</strain>
    </source>
</reference>
<dbReference type="CDD" id="cd16334">
    <property type="entry name" value="LppX-like"/>
    <property type="match status" value="1"/>
</dbReference>
<evidence type="ECO:0000313" key="5">
    <source>
        <dbReference type="EMBL" id="PRX44359.1"/>
    </source>
</evidence>
<sequence>MVLRRILCATLAVFAAVASAAAAGCTSDDAPSEQLPDGAALVRDAAAATRDITSTHFTLQVNGNVPGLSVRSLEGDLTRDGTAEGSGTIEQAGQLVEIDFVLTGDTLYLKGPTGGYQRIPAALSSSVYDPSAVLDPERGVSKLLSAMRKPVTEAAEDVDGTAAYKVSGMVPKDVLSGMLPGITSDANLTVWLRQDGEHLPVRASAAFPGDATVEVTLSAVDEPVTVTPPA</sequence>
<organism evidence="5 6">
    <name type="scientific">Prauserella shujinwangii</name>
    <dbReference type="NCBI Taxonomy" id="1453103"/>
    <lineage>
        <taxon>Bacteria</taxon>
        <taxon>Bacillati</taxon>
        <taxon>Actinomycetota</taxon>
        <taxon>Actinomycetes</taxon>
        <taxon>Pseudonocardiales</taxon>
        <taxon>Pseudonocardiaceae</taxon>
        <taxon>Prauserella</taxon>
    </lineage>
</organism>
<dbReference type="OrthoDB" id="4763237at2"/>
<evidence type="ECO:0000256" key="4">
    <source>
        <dbReference type="SAM" id="SignalP"/>
    </source>
</evidence>
<comment type="similarity">
    <text evidence="2">Belongs to the LppX/LprAFG lipoprotein family.</text>
</comment>
<protein>
    <submittedName>
        <fullName evidence="5">Lipoprotein LprG</fullName>
    </submittedName>
</protein>
<evidence type="ECO:0000313" key="6">
    <source>
        <dbReference type="Proteomes" id="UP000238362"/>
    </source>
</evidence>
<keyword evidence="5" id="KW-0449">Lipoprotein</keyword>
<feature type="chain" id="PRO_5038391855" evidence="4">
    <location>
        <begin position="21"/>
        <end position="230"/>
    </location>
</feature>
<proteinExistence type="inferred from homology"/>
<comment type="caution">
    <text evidence="5">The sequence shown here is derived from an EMBL/GenBank/DDBJ whole genome shotgun (WGS) entry which is preliminary data.</text>
</comment>
<keyword evidence="4" id="KW-0732">Signal</keyword>
<dbReference type="Proteomes" id="UP000238362">
    <property type="component" value="Unassembled WGS sequence"/>
</dbReference>
<accession>A0A2T0LMQ3</accession>
<keyword evidence="3" id="KW-1003">Cell membrane</keyword>